<dbReference type="Pfam" id="PF24626">
    <property type="entry name" value="SH3_Tf2-1"/>
    <property type="match status" value="1"/>
</dbReference>
<dbReference type="GO" id="GO:0016787">
    <property type="term" value="F:hydrolase activity"/>
    <property type="evidence" value="ECO:0007669"/>
    <property type="project" value="UniProtKB-KW"/>
</dbReference>
<feature type="coiled-coil region" evidence="7">
    <location>
        <begin position="109"/>
        <end position="157"/>
    </location>
</feature>
<feature type="compositionally biased region" description="Polar residues" evidence="8">
    <location>
        <begin position="11"/>
        <end position="20"/>
    </location>
</feature>
<dbReference type="Gene3D" id="3.10.10.10">
    <property type="entry name" value="HIV Type 1 Reverse Transcriptase, subunit A, domain 1"/>
    <property type="match status" value="1"/>
</dbReference>
<dbReference type="InterPro" id="IPR000477">
    <property type="entry name" value="RT_dom"/>
</dbReference>
<organism evidence="10 11">
    <name type="scientific">Lasallia pustulata</name>
    <dbReference type="NCBI Taxonomy" id="136370"/>
    <lineage>
        <taxon>Eukaryota</taxon>
        <taxon>Fungi</taxon>
        <taxon>Dikarya</taxon>
        <taxon>Ascomycota</taxon>
        <taxon>Pezizomycotina</taxon>
        <taxon>Lecanoromycetes</taxon>
        <taxon>OSLEUM clade</taxon>
        <taxon>Umbilicariomycetidae</taxon>
        <taxon>Umbilicariales</taxon>
        <taxon>Umbilicariaceae</taxon>
        <taxon>Lasallia</taxon>
    </lineage>
</organism>
<keyword evidence="1" id="KW-0808">Transferase</keyword>
<dbReference type="AlphaFoldDB" id="A0A1W5CSG0"/>
<dbReference type="InterPro" id="IPR041373">
    <property type="entry name" value="RT_RNaseH"/>
</dbReference>
<evidence type="ECO:0000259" key="9">
    <source>
        <dbReference type="PROSITE" id="PS50878"/>
    </source>
</evidence>
<dbReference type="PROSITE" id="PS50878">
    <property type="entry name" value="RT_POL"/>
    <property type="match status" value="1"/>
</dbReference>
<dbReference type="Pfam" id="PF17917">
    <property type="entry name" value="RT_RNaseH"/>
    <property type="match status" value="1"/>
</dbReference>
<dbReference type="PANTHER" id="PTHR37984">
    <property type="entry name" value="PROTEIN CBG26694"/>
    <property type="match status" value="1"/>
</dbReference>
<dbReference type="InterPro" id="IPR050951">
    <property type="entry name" value="Retrovirus_Pol_polyprotein"/>
</dbReference>
<evidence type="ECO:0000256" key="4">
    <source>
        <dbReference type="ARBA" id="ARBA00022759"/>
    </source>
</evidence>
<dbReference type="SUPFAM" id="SSF56672">
    <property type="entry name" value="DNA/RNA polymerases"/>
    <property type="match status" value="1"/>
</dbReference>
<dbReference type="CDD" id="cd01647">
    <property type="entry name" value="RT_LTR"/>
    <property type="match status" value="1"/>
</dbReference>
<dbReference type="Proteomes" id="UP000192927">
    <property type="component" value="Unassembled WGS sequence"/>
</dbReference>
<keyword evidence="4" id="KW-0255">Endonuclease</keyword>
<keyword evidence="3" id="KW-0540">Nuclease</keyword>
<feature type="domain" description="Reverse transcriptase" evidence="9">
    <location>
        <begin position="308"/>
        <end position="487"/>
    </location>
</feature>
<dbReference type="InterPro" id="IPR043128">
    <property type="entry name" value="Rev_trsase/Diguanyl_cyclase"/>
</dbReference>
<evidence type="ECO:0000256" key="1">
    <source>
        <dbReference type="ARBA" id="ARBA00022679"/>
    </source>
</evidence>
<name>A0A1W5CSG0_9LECA</name>
<evidence type="ECO:0000256" key="6">
    <source>
        <dbReference type="ARBA" id="ARBA00022918"/>
    </source>
</evidence>
<keyword evidence="5" id="KW-0378">Hydrolase</keyword>
<keyword evidence="7" id="KW-0175">Coiled coil</keyword>
<keyword evidence="11" id="KW-1185">Reference proteome</keyword>
<evidence type="ECO:0000313" key="11">
    <source>
        <dbReference type="Proteomes" id="UP000192927"/>
    </source>
</evidence>
<evidence type="ECO:0000256" key="7">
    <source>
        <dbReference type="SAM" id="Coils"/>
    </source>
</evidence>
<keyword evidence="6" id="KW-0695">RNA-directed DNA polymerase</keyword>
<sequence length="841" mass="96291">MVNKQHPPKDTITNKTMDSINTQHVEKLLKKTEGRRISVVPANAPDGPEDAPTPGDIKNVKQLQHWAVNEPEEYLEWLNKFWYERDKAFKGLQDWHQLAEITEDTLHEADLAQIRLQEAKKENTRLKAELIPLCGKLEAKDERIAQLDELLMLAEQQALSEKKSLSVSGSTTPLLPDKTFNNTVDIAIIGAAAFNQLNTRRQYQDGVQLFSMTIQEMEKALSEQTADNTSEVNISVLSMEEVLAKVPMPYQDLKDAFDPVKAKQLPPHRSYDHEIKIEGDRTKLPRSRVYPISNYKLQKLKEYLDENLNKGFISPSHAPYTSPVLFTVKPNGSLWVCVDYQKLNAITKRNRYPIPLIEETLAKVTGCKYLTKLDVIAAFNKLRMHPNSEDYTTFITSMGAYKYHVLPFGLTNGPANYQHYMNDVLWDHLNDFCSAYLDDILIYSKTLKGHTQHVRAVLQKLIDAGLQVDIEKCEFHVQETSFLGVLLSTDSLRIDPKKAFIGFCNFYRRFIKGFAKIVGPMLKLTQKGVIFQWTDTYSSDHVNAGVLSQYDDDKVLHPVAFYSKNMVPAECNYEIYDKELLAIIRCLEHWRPELEATELPVEIFTDHKALEHFMTSKELTRRQVRWAEKLSEYNFKIMYQTGAKNIKADALTQFVDNNAVSAGTSMTPFFANKGFHPRMTFGPDDTNYKTARERIQAAKAEDITGTMENILELMKKNAAKSQETMKRHADKHRKEITYEVGDQVFLSSRNITTDQPSKKIEDKMLGPFPIVKKVGTSYKLELPQTMKVHNVFHPNLLRKDPGDPLPGQIQEPPGPIVTADGEEWDLADILNSRWHYGRLQY</sequence>
<reference evidence="11" key="1">
    <citation type="submission" date="2017-03" db="EMBL/GenBank/DDBJ databases">
        <authorList>
            <person name="Sharma R."/>
            <person name="Thines M."/>
        </authorList>
    </citation>
    <scope>NUCLEOTIDE SEQUENCE [LARGE SCALE GENOMIC DNA]</scope>
</reference>
<dbReference type="GO" id="GO:0004519">
    <property type="term" value="F:endonuclease activity"/>
    <property type="evidence" value="ECO:0007669"/>
    <property type="project" value="UniProtKB-KW"/>
</dbReference>
<dbReference type="GO" id="GO:0003964">
    <property type="term" value="F:RNA-directed DNA polymerase activity"/>
    <property type="evidence" value="ECO:0007669"/>
    <property type="project" value="UniProtKB-KW"/>
</dbReference>
<dbReference type="InterPro" id="IPR043502">
    <property type="entry name" value="DNA/RNA_pol_sf"/>
</dbReference>
<keyword evidence="2" id="KW-0548">Nucleotidyltransferase</keyword>
<protein>
    <submittedName>
        <fullName evidence="10">Gag polymerase env</fullName>
    </submittedName>
</protein>
<feature type="region of interest" description="Disordered" evidence="8">
    <location>
        <begin position="1"/>
        <end position="20"/>
    </location>
</feature>
<dbReference type="InterPro" id="IPR056924">
    <property type="entry name" value="SH3_Tf2-1"/>
</dbReference>
<accession>A0A1W5CSG0</accession>
<dbReference type="Pfam" id="PF00078">
    <property type="entry name" value="RVT_1"/>
    <property type="match status" value="1"/>
</dbReference>
<dbReference type="EMBL" id="FWEW01000121">
    <property type="protein sequence ID" value="SLM33763.1"/>
    <property type="molecule type" value="Genomic_DNA"/>
</dbReference>
<proteinExistence type="predicted"/>
<dbReference type="CDD" id="cd09274">
    <property type="entry name" value="RNase_HI_RT_Ty3"/>
    <property type="match status" value="1"/>
</dbReference>
<evidence type="ECO:0000256" key="8">
    <source>
        <dbReference type="SAM" id="MobiDB-lite"/>
    </source>
</evidence>
<dbReference type="Gene3D" id="3.30.70.270">
    <property type="match status" value="2"/>
</dbReference>
<evidence type="ECO:0000256" key="3">
    <source>
        <dbReference type="ARBA" id="ARBA00022722"/>
    </source>
</evidence>
<evidence type="ECO:0000256" key="5">
    <source>
        <dbReference type="ARBA" id="ARBA00022801"/>
    </source>
</evidence>
<evidence type="ECO:0000256" key="2">
    <source>
        <dbReference type="ARBA" id="ARBA00022695"/>
    </source>
</evidence>
<dbReference type="PANTHER" id="PTHR37984:SF5">
    <property type="entry name" value="PROTEIN NYNRIN-LIKE"/>
    <property type="match status" value="1"/>
</dbReference>
<evidence type="ECO:0000313" key="10">
    <source>
        <dbReference type="EMBL" id="SLM33763.1"/>
    </source>
</evidence>